<organism evidence="2 3">
    <name type="scientific">Elysia marginata</name>
    <dbReference type="NCBI Taxonomy" id="1093978"/>
    <lineage>
        <taxon>Eukaryota</taxon>
        <taxon>Metazoa</taxon>
        <taxon>Spiralia</taxon>
        <taxon>Lophotrochozoa</taxon>
        <taxon>Mollusca</taxon>
        <taxon>Gastropoda</taxon>
        <taxon>Heterobranchia</taxon>
        <taxon>Euthyneura</taxon>
        <taxon>Panpulmonata</taxon>
        <taxon>Sacoglossa</taxon>
        <taxon>Placobranchoidea</taxon>
        <taxon>Plakobranchidae</taxon>
        <taxon>Elysia</taxon>
    </lineage>
</organism>
<protein>
    <submittedName>
        <fullName evidence="2">PiggyBac transposable element-derived protein 3</fullName>
    </submittedName>
</protein>
<proteinExistence type="predicted"/>
<dbReference type="PANTHER" id="PTHR47055:SF2">
    <property type="entry name" value="PIGGYBAC TRANSPOSABLE ELEMENT-DERIVED PROTEIN 2-RELATED"/>
    <property type="match status" value="1"/>
</dbReference>
<dbReference type="Proteomes" id="UP000762676">
    <property type="component" value="Unassembled WGS sequence"/>
</dbReference>
<reference evidence="2 3" key="1">
    <citation type="journal article" date="2021" name="Elife">
        <title>Chloroplast acquisition without the gene transfer in kleptoplastic sea slugs, Plakobranchus ocellatus.</title>
        <authorList>
            <person name="Maeda T."/>
            <person name="Takahashi S."/>
            <person name="Yoshida T."/>
            <person name="Shimamura S."/>
            <person name="Takaki Y."/>
            <person name="Nagai Y."/>
            <person name="Toyoda A."/>
            <person name="Suzuki Y."/>
            <person name="Arimoto A."/>
            <person name="Ishii H."/>
            <person name="Satoh N."/>
            <person name="Nishiyama T."/>
            <person name="Hasebe M."/>
            <person name="Maruyama T."/>
            <person name="Minagawa J."/>
            <person name="Obokata J."/>
            <person name="Shigenobu S."/>
        </authorList>
    </citation>
    <scope>NUCLEOTIDE SEQUENCE [LARGE SCALE GENOMIC DNA]</scope>
</reference>
<dbReference type="GO" id="GO:0043565">
    <property type="term" value="F:sequence-specific DNA binding"/>
    <property type="evidence" value="ECO:0007669"/>
    <property type="project" value="TreeGrafter"/>
</dbReference>
<evidence type="ECO:0000259" key="1">
    <source>
        <dbReference type="Pfam" id="PF13843"/>
    </source>
</evidence>
<name>A0AAV4I972_9GAST</name>
<dbReference type="PANTHER" id="PTHR47055">
    <property type="entry name" value="DDE_TNP_1_7 DOMAIN-CONTAINING PROTEIN"/>
    <property type="match status" value="1"/>
</dbReference>
<dbReference type="InterPro" id="IPR029526">
    <property type="entry name" value="PGBD"/>
</dbReference>
<evidence type="ECO:0000313" key="2">
    <source>
        <dbReference type="EMBL" id="GFS07008.1"/>
    </source>
</evidence>
<dbReference type="EMBL" id="BMAT01002446">
    <property type="protein sequence ID" value="GFS07008.1"/>
    <property type="molecule type" value="Genomic_DNA"/>
</dbReference>
<accession>A0AAV4I972</accession>
<comment type="caution">
    <text evidence="2">The sequence shown here is derived from an EMBL/GenBank/DDBJ whole genome shotgun (WGS) entry which is preliminary data.</text>
</comment>
<sequence>MPFKPGKQITVDADELKIVVAIIILSGYIPLARRRMFWENAEDSHNQLVSSAMTVKRFEEILSILHLADNTKLDLNDKMTKVRPILSMLNERYLQFWPALQIYRT</sequence>
<evidence type="ECO:0000313" key="3">
    <source>
        <dbReference type="Proteomes" id="UP000762676"/>
    </source>
</evidence>
<gene>
    <name evidence="2" type="ORF">ElyMa_001239000</name>
</gene>
<feature type="domain" description="PiggyBac transposable element-derived protein" evidence="1">
    <location>
        <begin position="7"/>
        <end position="98"/>
    </location>
</feature>
<dbReference type="AlphaFoldDB" id="A0AAV4I972"/>
<dbReference type="InterPro" id="IPR052638">
    <property type="entry name" value="PiggyBac_TE-derived"/>
</dbReference>
<keyword evidence="3" id="KW-1185">Reference proteome</keyword>
<dbReference type="Pfam" id="PF13843">
    <property type="entry name" value="DDE_Tnp_1_7"/>
    <property type="match status" value="1"/>
</dbReference>